<name>A0A090MTP3_AFIFE</name>
<reference evidence="8 10" key="2">
    <citation type="submission" date="2018-06" db="EMBL/GenBank/DDBJ databases">
        <authorList>
            <consortium name="Pathogen Informatics"/>
            <person name="Doyle S."/>
        </authorList>
    </citation>
    <scope>NUCLEOTIDE SEQUENCE [LARGE SCALE GENOMIC DNA]</scope>
    <source>
        <strain evidence="8 10">NCTC12722</strain>
    </source>
</reference>
<evidence type="ECO:0000256" key="3">
    <source>
        <dbReference type="ARBA" id="ARBA00022989"/>
    </source>
</evidence>
<feature type="transmembrane region" description="Helical" evidence="6">
    <location>
        <begin position="88"/>
        <end position="113"/>
    </location>
</feature>
<dbReference type="GO" id="GO:0015499">
    <property type="term" value="F:formate transmembrane transporter activity"/>
    <property type="evidence" value="ECO:0007669"/>
    <property type="project" value="TreeGrafter"/>
</dbReference>
<dbReference type="OrthoDB" id="9786493at2"/>
<dbReference type="GO" id="GO:0005886">
    <property type="term" value="C:plasma membrane"/>
    <property type="evidence" value="ECO:0007669"/>
    <property type="project" value="TreeGrafter"/>
</dbReference>
<dbReference type="PANTHER" id="PTHR30520:SF6">
    <property type="entry name" value="FORMATE_NITRATE FAMILY TRANSPORTER (EUROFUNG)"/>
    <property type="match status" value="1"/>
</dbReference>
<feature type="transmembrane region" description="Helical" evidence="6">
    <location>
        <begin position="45"/>
        <end position="68"/>
    </location>
</feature>
<dbReference type="STRING" id="1035.BN961_04133"/>
<feature type="transmembrane region" description="Helical" evidence="6">
    <location>
        <begin position="176"/>
        <end position="196"/>
    </location>
</feature>
<dbReference type="EMBL" id="CCAZ020000006">
    <property type="protein sequence ID" value="CEG10691.1"/>
    <property type="molecule type" value="Genomic_DNA"/>
</dbReference>
<dbReference type="Pfam" id="PF01226">
    <property type="entry name" value="Form_Nir_trans"/>
    <property type="match status" value="1"/>
</dbReference>
<evidence type="ECO:0000313" key="10">
    <source>
        <dbReference type="Proteomes" id="UP000254343"/>
    </source>
</evidence>
<keyword evidence="4 6" id="KW-0472">Membrane</keyword>
<dbReference type="RefSeq" id="WP_002715992.1">
    <property type="nucleotide sequence ID" value="NZ_CCAZ020000006.1"/>
</dbReference>
<evidence type="ECO:0000256" key="1">
    <source>
        <dbReference type="ARBA" id="ARBA00004141"/>
    </source>
</evidence>
<dbReference type="InterPro" id="IPR000292">
    <property type="entry name" value="For/NO2_transpt"/>
</dbReference>
<dbReference type="EMBL" id="UIGB01000001">
    <property type="protein sequence ID" value="SUU85167.1"/>
    <property type="molecule type" value="Genomic_DNA"/>
</dbReference>
<protein>
    <submittedName>
        <fullName evidence="7">Formate channel 1</fullName>
    </submittedName>
</protein>
<feature type="transmembrane region" description="Helical" evidence="6">
    <location>
        <begin position="125"/>
        <end position="144"/>
    </location>
</feature>
<organism evidence="7 9">
    <name type="scientific">Afipia felis</name>
    <name type="common">Cat scratch disease bacillus</name>
    <dbReference type="NCBI Taxonomy" id="1035"/>
    <lineage>
        <taxon>Bacteria</taxon>
        <taxon>Pseudomonadati</taxon>
        <taxon>Pseudomonadota</taxon>
        <taxon>Alphaproteobacteria</taxon>
        <taxon>Hyphomicrobiales</taxon>
        <taxon>Nitrobacteraceae</taxon>
        <taxon>Afipia</taxon>
    </lineage>
</organism>
<gene>
    <name evidence="7" type="primary">focA_2</name>
    <name evidence="8" type="synonym">focA</name>
    <name evidence="7" type="ORF">BN961_04133</name>
    <name evidence="8" type="ORF">NCTC12722_02376</name>
</gene>
<sequence length="293" mass="30717">MGAEQSTSDRATNVPPAQYLDARHAIEAMAMSSGRRMLDAPFTHVCVMAAYAGALIALGALFSVLLSAGVETQGPRRLLEGLGFSAGFFFVIQSQAALFTEINVVMPVTLLHYSKGALLAKAGRFWVLAFVANLVGALAIGYLVPTVQSYPPEMASRLAEIVSTKMAYREIGGINGWIQAVLSGMLANWLVGLAAFFATMGRTIIDKFVPVFLAVSLFVAAGFQHSPANMAYFSLAAGAGMGPGWIAALGWSILPAALGNLLGGIVLVTVPLWISFGSKHSSMIEDDTSGAGP</sequence>
<evidence type="ECO:0000256" key="2">
    <source>
        <dbReference type="ARBA" id="ARBA00022692"/>
    </source>
</evidence>
<feature type="transmembrane region" description="Helical" evidence="6">
    <location>
        <begin position="208"/>
        <end position="225"/>
    </location>
</feature>
<evidence type="ECO:0000256" key="5">
    <source>
        <dbReference type="ARBA" id="ARBA00049660"/>
    </source>
</evidence>
<accession>A0A090MTP3</accession>
<dbReference type="Proteomes" id="UP000035762">
    <property type="component" value="Unassembled WGS sequence"/>
</dbReference>
<evidence type="ECO:0000313" key="8">
    <source>
        <dbReference type="EMBL" id="SUU85167.1"/>
    </source>
</evidence>
<evidence type="ECO:0000256" key="6">
    <source>
        <dbReference type="SAM" id="Phobius"/>
    </source>
</evidence>
<keyword evidence="9" id="KW-1185">Reference proteome</keyword>
<reference evidence="7 9" key="1">
    <citation type="journal article" date="2014" name="Genome Announc.">
        <title>Genome Sequence of Afipia felis Strain 76713, Isolated in Hospital Water Using an Amoeba Co-Culture Procedure.</title>
        <authorList>
            <person name="Benamar S."/>
            <person name="La Scola B."/>
            <person name="Croce O."/>
        </authorList>
    </citation>
    <scope>NUCLEOTIDE SEQUENCE [LARGE SCALE GENOMIC DNA]</scope>
    <source>
        <strain evidence="7 9">76713</strain>
    </source>
</reference>
<comment type="similarity">
    <text evidence="5">Belongs to the FNT transporter (TC 1.A.16) family.</text>
</comment>
<dbReference type="AlphaFoldDB" id="A0A090MTP3"/>
<comment type="subcellular location">
    <subcellularLocation>
        <location evidence="1">Membrane</location>
        <topology evidence="1">Multi-pass membrane protein</topology>
    </subcellularLocation>
</comment>
<keyword evidence="3 6" id="KW-1133">Transmembrane helix</keyword>
<dbReference type="Proteomes" id="UP000254343">
    <property type="component" value="Unassembled WGS sequence"/>
</dbReference>
<feature type="transmembrane region" description="Helical" evidence="6">
    <location>
        <begin position="245"/>
        <end position="274"/>
    </location>
</feature>
<dbReference type="Gene3D" id="1.20.1080.10">
    <property type="entry name" value="Glycerol uptake facilitator protein"/>
    <property type="match status" value="1"/>
</dbReference>
<evidence type="ECO:0000256" key="4">
    <source>
        <dbReference type="ARBA" id="ARBA00023136"/>
    </source>
</evidence>
<evidence type="ECO:0000313" key="9">
    <source>
        <dbReference type="Proteomes" id="UP000035762"/>
    </source>
</evidence>
<dbReference type="InterPro" id="IPR023271">
    <property type="entry name" value="Aquaporin-like"/>
</dbReference>
<dbReference type="PANTHER" id="PTHR30520">
    <property type="entry name" value="FORMATE TRANSPORTER-RELATED"/>
    <property type="match status" value="1"/>
</dbReference>
<keyword evidence="2 6" id="KW-0812">Transmembrane</keyword>
<evidence type="ECO:0000313" key="7">
    <source>
        <dbReference type="EMBL" id="CEG10691.1"/>
    </source>
</evidence>
<proteinExistence type="inferred from homology"/>